<evidence type="ECO:0000256" key="1">
    <source>
        <dbReference type="SAM" id="Phobius"/>
    </source>
</evidence>
<dbReference type="PANTHER" id="PTHR30273:SF2">
    <property type="entry name" value="PROTEIN FECR"/>
    <property type="match status" value="1"/>
</dbReference>
<sequence>MGFTDQHIIELIHKHLQNNLSDEEQVILNTWVNASEQNRRIFESVTDPQELLPGLQQFYNYNPDKIAAKIAEQVPAFAGREVIGISRRKWWWAAAAAVLMIGAGLVLLRPKPPEPTMIVGKQAEISPGKQGAILTLSDGKQVVLDSLENGEVAEQNGTSVMLANGSLIYSNNSHVNAALAYNTMTTPKGRQFQVTLPDGTIAWLNAASSIRYPTTFLGNERRVEVDGEVYFEVAPDASKPFRVAIDNRALVEVLGTDFNVNAYNNENTITTTLVSGSVRVSNVLKNGVVLQPGQQAEIINAAKPDANIRVHQQVNLEKILAWKNGLFNFEGATLEEAMRQLERWYNIEVVYENGIPNITFVGEINRQMKLNDMLEILKRTDVDFKIDGRRLIVLNK</sequence>
<dbReference type="InterPro" id="IPR012373">
    <property type="entry name" value="Ferrdict_sens_TM"/>
</dbReference>
<keyword evidence="1" id="KW-0812">Transmembrane</keyword>
<dbReference type="Pfam" id="PF04773">
    <property type="entry name" value="FecR"/>
    <property type="match status" value="1"/>
</dbReference>
<feature type="domain" description="Protein FecR C-terminal" evidence="3">
    <location>
        <begin position="327"/>
        <end position="393"/>
    </location>
</feature>
<gene>
    <name evidence="4" type="ORF">COR50_19835</name>
</gene>
<accession>A0A291QZD0</accession>
<evidence type="ECO:0000313" key="5">
    <source>
        <dbReference type="Proteomes" id="UP000220133"/>
    </source>
</evidence>
<dbReference type="AlphaFoldDB" id="A0A291QZD0"/>
<dbReference type="Proteomes" id="UP000220133">
    <property type="component" value="Chromosome"/>
</dbReference>
<dbReference type="Gene3D" id="2.60.120.1440">
    <property type="match status" value="1"/>
</dbReference>
<dbReference type="OrthoDB" id="641696at2"/>
<organism evidence="4 5">
    <name type="scientific">Chitinophaga caeni</name>
    <dbReference type="NCBI Taxonomy" id="2029983"/>
    <lineage>
        <taxon>Bacteria</taxon>
        <taxon>Pseudomonadati</taxon>
        <taxon>Bacteroidota</taxon>
        <taxon>Chitinophagia</taxon>
        <taxon>Chitinophagales</taxon>
        <taxon>Chitinophagaceae</taxon>
        <taxon>Chitinophaga</taxon>
    </lineage>
</organism>
<keyword evidence="5" id="KW-1185">Reference proteome</keyword>
<dbReference type="InterPro" id="IPR032508">
    <property type="entry name" value="FecR_C"/>
</dbReference>
<dbReference type="PANTHER" id="PTHR30273">
    <property type="entry name" value="PERIPLASMIC SIGNAL SENSOR AND SIGMA FACTOR ACTIVATOR FECR-RELATED"/>
    <property type="match status" value="1"/>
</dbReference>
<dbReference type="GO" id="GO:0016989">
    <property type="term" value="F:sigma factor antagonist activity"/>
    <property type="evidence" value="ECO:0007669"/>
    <property type="project" value="TreeGrafter"/>
</dbReference>
<reference evidence="4 5" key="1">
    <citation type="submission" date="2017-10" db="EMBL/GenBank/DDBJ databases">
        <title>Paenichitinophaga pekingensis gen. nov., sp. nov., isolated from activated sludge.</title>
        <authorList>
            <person name="Jin D."/>
            <person name="Kong X."/>
            <person name="Deng Y."/>
            <person name="Bai Z."/>
        </authorList>
    </citation>
    <scope>NUCLEOTIDE SEQUENCE [LARGE SCALE GENOMIC DNA]</scope>
    <source>
        <strain evidence="4 5">13</strain>
    </source>
</reference>
<dbReference type="KEGG" id="cbae:COR50_19835"/>
<dbReference type="RefSeq" id="WP_098195610.1">
    <property type="nucleotide sequence ID" value="NZ_CP023777.1"/>
</dbReference>
<dbReference type="EMBL" id="CP023777">
    <property type="protein sequence ID" value="ATL49242.1"/>
    <property type="molecule type" value="Genomic_DNA"/>
</dbReference>
<dbReference type="Gene3D" id="3.55.50.30">
    <property type="match status" value="1"/>
</dbReference>
<proteinExistence type="predicted"/>
<feature type="domain" description="FecR protein" evidence="2">
    <location>
        <begin position="183"/>
        <end position="279"/>
    </location>
</feature>
<dbReference type="InterPro" id="IPR006860">
    <property type="entry name" value="FecR"/>
</dbReference>
<evidence type="ECO:0000313" key="4">
    <source>
        <dbReference type="EMBL" id="ATL49242.1"/>
    </source>
</evidence>
<feature type="transmembrane region" description="Helical" evidence="1">
    <location>
        <begin position="90"/>
        <end position="108"/>
    </location>
</feature>
<protein>
    <submittedName>
        <fullName evidence="4">Iron dicitrate transport regulator FecR</fullName>
    </submittedName>
</protein>
<name>A0A291QZD0_9BACT</name>
<dbReference type="Pfam" id="PF16344">
    <property type="entry name" value="FecR_C"/>
    <property type="match status" value="1"/>
</dbReference>
<evidence type="ECO:0000259" key="3">
    <source>
        <dbReference type="Pfam" id="PF16344"/>
    </source>
</evidence>
<evidence type="ECO:0000259" key="2">
    <source>
        <dbReference type="Pfam" id="PF04773"/>
    </source>
</evidence>
<keyword evidence="1" id="KW-1133">Transmembrane helix</keyword>
<keyword evidence="1" id="KW-0472">Membrane</keyword>